<keyword evidence="1" id="KW-0479">Metal-binding</keyword>
<dbReference type="RefSeq" id="WP_132078647.1">
    <property type="nucleotide sequence ID" value="NZ_SLUI01000005.1"/>
</dbReference>
<dbReference type="Gene3D" id="3.40.50.2030">
    <property type="match status" value="2"/>
</dbReference>
<evidence type="ECO:0000256" key="3">
    <source>
        <dbReference type="ARBA" id="ARBA00023014"/>
    </source>
</evidence>
<dbReference type="InterPro" id="IPR016099">
    <property type="entry name" value="Prismane-like_a/b-sand"/>
</dbReference>
<dbReference type="SUPFAM" id="SSF56821">
    <property type="entry name" value="Prismane protein-like"/>
    <property type="match status" value="1"/>
</dbReference>
<dbReference type="OrthoDB" id="1673873at2"/>
<sequence length="470" mass="49765">MKNVYKKSQDSAVNQVLAAAYRSRTPLIWDRAEAMQPQCGFGRLAICCTDCQEGPCRTNPFSAEQQQTICGRDKQELAARSFLRKASDGALALTKLAAQYEPGCSFYDEAVSQLAVSDDEMLAFADTTERLATIGRCTNTVLEQISQSRQAAGSGVPAAVGINLGVLRADAVNIVFHGHVDWQYVLGVQAAARDAAIPVQFSSLCGNELNGNLPLPLLTNYDSQEVPLLTGLVDLIVIGGQCVLPSLVKLAASRKIPVVKAAAKTVDYAAVIQSAWQAYKNRSSIAAAVPAVSNEAYIGFTIDNSAELFQRVTEQFRQGSLQGVVYLGGCGSVANTQDAQPVQLAAALVEAGYLVITGGCAGTALAKAGLCQADGKNEVPPVLHIGSCHDAGEFLRIAAYLQQNNVPVKALFPEINHNKVLATALGFAAAGIPSWLGFEAVPDEVYEKAELLPLPEAAELLQTLRKGAGK</sequence>
<name>A0A4R1Q6U2_9FIRM</name>
<dbReference type="GO" id="GO:0042542">
    <property type="term" value="P:response to hydrogen peroxide"/>
    <property type="evidence" value="ECO:0007669"/>
    <property type="project" value="TreeGrafter"/>
</dbReference>
<protein>
    <submittedName>
        <fullName evidence="4">Prismane/CO dehydrogenase family protein</fullName>
    </submittedName>
</protein>
<evidence type="ECO:0000256" key="2">
    <source>
        <dbReference type="ARBA" id="ARBA00023004"/>
    </source>
</evidence>
<organism evidence="4 5">
    <name type="scientific">Anaerospora hongkongensis</name>
    <dbReference type="NCBI Taxonomy" id="244830"/>
    <lineage>
        <taxon>Bacteria</taxon>
        <taxon>Bacillati</taxon>
        <taxon>Bacillota</taxon>
        <taxon>Negativicutes</taxon>
        <taxon>Selenomonadales</taxon>
        <taxon>Sporomusaceae</taxon>
        <taxon>Anaerospora</taxon>
    </lineage>
</organism>
<reference evidence="4 5" key="1">
    <citation type="submission" date="2019-03" db="EMBL/GenBank/DDBJ databases">
        <title>Genomic Encyclopedia of Type Strains, Phase IV (KMG-IV): sequencing the most valuable type-strain genomes for metagenomic binning, comparative biology and taxonomic classification.</title>
        <authorList>
            <person name="Goeker M."/>
        </authorList>
    </citation>
    <scope>NUCLEOTIDE SEQUENCE [LARGE SCALE GENOMIC DNA]</scope>
    <source>
        <strain evidence="4 5">DSM 15969</strain>
    </source>
</reference>
<dbReference type="GO" id="GO:0004601">
    <property type="term" value="F:peroxidase activity"/>
    <property type="evidence" value="ECO:0007669"/>
    <property type="project" value="TreeGrafter"/>
</dbReference>
<dbReference type="InterPro" id="IPR011254">
    <property type="entry name" value="Prismane-like_sf"/>
</dbReference>
<gene>
    <name evidence="4" type="ORF">EV210_105131</name>
</gene>
<proteinExistence type="predicted"/>
<keyword evidence="3" id="KW-0411">Iron-sulfur</keyword>
<evidence type="ECO:0000256" key="1">
    <source>
        <dbReference type="ARBA" id="ARBA00022723"/>
    </source>
</evidence>
<accession>A0A4R1Q6U2</accession>
<dbReference type="PANTHER" id="PTHR30109:SF4">
    <property type="entry name" value="CARBON MONOXIDE DEHYDROGENASE"/>
    <property type="match status" value="1"/>
</dbReference>
<dbReference type="GO" id="GO:0051536">
    <property type="term" value="F:iron-sulfur cluster binding"/>
    <property type="evidence" value="ECO:0007669"/>
    <property type="project" value="UniProtKB-KW"/>
</dbReference>
<dbReference type="EMBL" id="SLUI01000005">
    <property type="protein sequence ID" value="TCL37697.1"/>
    <property type="molecule type" value="Genomic_DNA"/>
</dbReference>
<keyword evidence="2" id="KW-0408">Iron</keyword>
<dbReference type="AlphaFoldDB" id="A0A4R1Q6U2"/>
<keyword evidence="5" id="KW-1185">Reference proteome</keyword>
<dbReference type="PANTHER" id="PTHR30109">
    <property type="entry name" value="HYDROXYLAMINE REDUCTASE"/>
    <property type="match status" value="1"/>
</dbReference>
<comment type="caution">
    <text evidence="4">The sequence shown here is derived from an EMBL/GenBank/DDBJ whole genome shotgun (WGS) entry which is preliminary data.</text>
</comment>
<dbReference type="Proteomes" id="UP000295063">
    <property type="component" value="Unassembled WGS sequence"/>
</dbReference>
<dbReference type="InterPro" id="IPR004137">
    <property type="entry name" value="HCP/CODH"/>
</dbReference>
<dbReference type="Pfam" id="PF03063">
    <property type="entry name" value="Prismane"/>
    <property type="match status" value="1"/>
</dbReference>
<dbReference type="GO" id="GO:0046872">
    <property type="term" value="F:metal ion binding"/>
    <property type="evidence" value="ECO:0007669"/>
    <property type="project" value="UniProtKB-KW"/>
</dbReference>
<dbReference type="GO" id="GO:0050418">
    <property type="term" value="F:hydroxylamine reductase activity"/>
    <property type="evidence" value="ECO:0007669"/>
    <property type="project" value="TreeGrafter"/>
</dbReference>
<evidence type="ECO:0000313" key="4">
    <source>
        <dbReference type="EMBL" id="TCL37697.1"/>
    </source>
</evidence>
<evidence type="ECO:0000313" key="5">
    <source>
        <dbReference type="Proteomes" id="UP000295063"/>
    </source>
</evidence>